<accession>A0A8J2U776</accession>
<dbReference type="AlphaFoldDB" id="A0A8J2U776"/>
<dbReference type="InterPro" id="IPR036913">
    <property type="entry name" value="YegP-like_sf"/>
</dbReference>
<dbReference type="OrthoDB" id="8263000at2"/>
<protein>
    <recommendedName>
        <fullName evidence="3">DUF1508 domain-containing protein</fullName>
    </recommendedName>
</protein>
<reference evidence="2" key="1">
    <citation type="journal article" date="2019" name="Int. J. Syst. Evol. Microbiol.">
        <title>The Global Catalogue of Microorganisms (GCM) 10K type strain sequencing project: providing services to taxonomists for standard genome sequencing and annotation.</title>
        <authorList>
            <consortium name="The Broad Institute Genomics Platform"/>
            <consortium name="The Broad Institute Genome Sequencing Center for Infectious Disease"/>
            <person name="Wu L."/>
            <person name="Ma J."/>
        </authorList>
    </citation>
    <scope>NUCLEOTIDE SEQUENCE [LARGE SCALE GENOMIC DNA]</scope>
    <source>
        <strain evidence="2">CGMCC 1.10130</strain>
    </source>
</reference>
<dbReference type="Proteomes" id="UP000619743">
    <property type="component" value="Unassembled WGS sequence"/>
</dbReference>
<dbReference type="Gene3D" id="2.30.29.80">
    <property type="match status" value="1"/>
</dbReference>
<evidence type="ECO:0000313" key="2">
    <source>
        <dbReference type="Proteomes" id="UP000619743"/>
    </source>
</evidence>
<comment type="caution">
    <text evidence="1">The sequence shown here is derived from an EMBL/GenBank/DDBJ whole genome shotgun (WGS) entry which is preliminary data.</text>
</comment>
<proteinExistence type="predicted"/>
<name>A0A8J2U776_9GAMM</name>
<dbReference type="EMBL" id="BMDX01000015">
    <property type="protein sequence ID" value="GGA83737.1"/>
    <property type="molecule type" value="Genomic_DNA"/>
</dbReference>
<gene>
    <name evidence="1" type="ORF">GCM10011369_27180</name>
</gene>
<dbReference type="RefSeq" id="WP_087506622.1">
    <property type="nucleotide sequence ID" value="NZ_BMDX01000015.1"/>
</dbReference>
<sequence>MTKPRIDPQQLSDTPLDASHLFNQSIEHIIALSGEVWTDYNKHDPGVTLLEVLCYLLTEVSYRLQADISDVLVDDIPDDNNEAKNHRLLSHFPAADEVLTCAPLTELDYRKYLIDIPGVENAWIAPAPNYLYLNTDNNRITVKAQQGSDVRALTIKGGYQVTLELTEGLNAQAKKQVIEQVEQALNRQRNLCEWFAPLKLVGKQNFIICGDIEISPHADANDVYVAIMLAVHNYVQPPIDIRSDQQQLQQQDWADALFNGPRLSHGFVDSQSVAETRLGRTLYLSDLITLIMQLDDVVAVHDLVINPDGQKQPLADRWQVAVTDNKKAQFKAQASHLTLLRRGLPAHYDKERALADYKSQLKSGRQRREQVMALQLQSPVGNSTGLRSYHSVSRDLPAVYGLSDAGLSNQASELRKAQALQLSGYLTLFDQLAISILAQASHLNDLLSPETAQERSYFSFVAKSVANWQLLLGDDPTATAKLDSVLTNETVDLDRRNRLMDFMVARFGEDLTDLTTAMLNAFGLAPRATLRYKSQLYQTITWSSRDRGLGHDISQRNQYWNTNNVSGLELRLCRLLGIANSNRRNLGDVAYDIYAELDTTPDDEYRFRIRNRDSGAILLSSSTRYDSKAAAKAEMRQTILFGSLPSHYQIATSKDGRFYFNIIDDQGEVIARRIEYFTSEQLARAAIEEVVDYLTVNYSDEGMYLIEHSWLIPKRDDEPQLAIATDDHAIESNEPYSYQIHIILPAYGARFASMEFRRYCETVIRSEVPAHIMPRVCWVDKDDMAQIEKAYHDWLAILHGATTTDADDRKQALIDAICALNNVYPQQPLHTCESEDTGFVLGRTALGTFKESL</sequence>
<organism evidence="1 2">
    <name type="scientific">Neiella marina</name>
    <dbReference type="NCBI Taxonomy" id="508461"/>
    <lineage>
        <taxon>Bacteria</taxon>
        <taxon>Pseudomonadati</taxon>
        <taxon>Pseudomonadota</taxon>
        <taxon>Gammaproteobacteria</taxon>
        <taxon>Alteromonadales</taxon>
        <taxon>Echinimonadaceae</taxon>
        <taxon>Neiella</taxon>
    </lineage>
</organism>
<dbReference type="SUPFAM" id="SSF160113">
    <property type="entry name" value="YegP-like"/>
    <property type="match status" value="1"/>
</dbReference>
<keyword evidence="2" id="KW-1185">Reference proteome</keyword>
<evidence type="ECO:0000313" key="1">
    <source>
        <dbReference type="EMBL" id="GGA83737.1"/>
    </source>
</evidence>
<evidence type="ECO:0008006" key="3">
    <source>
        <dbReference type="Google" id="ProtNLM"/>
    </source>
</evidence>